<protein>
    <submittedName>
        <fullName evidence="1">Uncharacterized protein</fullName>
    </submittedName>
</protein>
<name>A0A0F9RCL0_9ZZZZ</name>
<dbReference type="AlphaFoldDB" id="A0A0F9RCL0"/>
<evidence type="ECO:0000313" key="1">
    <source>
        <dbReference type="EMBL" id="KKN47227.1"/>
    </source>
</evidence>
<dbReference type="EMBL" id="LAZR01001289">
    <property type="protein sequence ID" value="KKN47227.1"/>
    <property type="molecule type" value="Genomic_DNA"/>
</dbReference>
<reference evidence="1" key="1">
    <citation type="journal article" date="2015" name="Nature">
        <title>Complex archaea that bridge the gap between prokaryotes and eukaryotes.</title>
        <authorList>
            <person name="Spang A."/>
            <person name="Saw J.H."/>
            <person name="Jorgensen S.L."/>
            <person name="Zaremba-Niedzwiedzka K."/>
            <person name="Martijn J."/>
            <person name="Lind A.E."/>
            <person name="van Eijk R."/>
            <person name="Schleper C."/>
            <person name="Guy L."/>
            <person name="Ettema T.J."/>
        </authorList>
    </citation>
    <scope>NUCLEOTIDE SEQUENCE</scope>
</reference>
<proteinExistence type="predicted"/>
<comment type="caution">
    <text evidence="1">The sequence shown here is derived from an EMBL/GenBank/DDBJ whole genome shotgun (WGS) entry which is preliminary data.</text>
</comment>
<gene>
    <name evidence="1" type="ORF">LCGC14_0665160</name>
</gene>
<sequence>MVAAIEGLVWKARYKVEKYHGDLLTEQDRYGIEPYEVIEGEGNLLLNEGINELFVLLCGSGGTKFDNSNARLGVGNSNSAAVATQTGLLGGSTLFKAMEATYPLNGTDQKATFRSSFGSSEGNFAWEEWTVDNGAGANKNLNRKVTVLGTKVSGTTWVFTVEVSLS</sequence>
<organism evidence="1">
    <name type="scientific">marine sediment metagenome</name>
    <dbReference type="NCBI Taxonomy" id="412755"/>
    <lineage>
        <taxon>unclassified sequences</taxon>
        <taxon>metagenomes</taxon>
        <taxon>ecological metagenomes</taxon>
    </lineage>
</organism>
<accession>A0A0F9RCL0</accession>